<evidence type="ECO:0000313" key="3">
    <source>
        <dbReference type="EMBL" id="OZM70672.1"/>
    </source>
</evidence>
<protein>
    <submittedName>
        <fullName evidence="3">Uncharacterized protein</fullName>
    </submittedName>
</protein>
<keyword evidence="1" id="KW-1133">Transmembrane helix</keyword>
<organism evidence="3 4">
    <name type="scientific">Amycolatopsis antarctica</name>
    <dbReference type="NCBI Taxonomy" id="1854586"/>
    <lineage>
        <taxon>Bacteria</taxon>
        <taxon>Bacillati</taxon>
        <taxon>Actinomycetota</taxon>
        <taxon>Actinomycetes</taxon>
        <taxon>Pseudonocardiales</taxon>
        <taxon>Pseudonocardiaceae</taxon>
        <taxon>Amycolatopsis</taxon>
    </lineage>
</organism>
<name>A0A263CX13_9PSEU</name>
<keyword evidence="4" id="KW-1185">Reference proteome</keyword>
<reference evidence="3 4" key="1">
    <citation type="submission" date="2017-07" db="EMBL/GenBank/DDBJ databases">
        <title>Amycolatopsis antarcticus sp. nov., isolated from the surface of an Antarcticus brown macroalga.</title>
        <authorList>
            <person name="Wang J."/>
            <person name="Leiva S."/>
            <person name="Huang J."/>
            <person name="Huang Y."/>
        </authorList>
    </citation>
    <scope>NUCLEOTIDE SEQUENCE [LARGE SCALE GENOMIC DNA]</scope>
    <source>
        <strain evidence="3 4">AU-G6</strain>
    </source>
</reference>
<keyword evidence="2" id="KW-0732">Signal</keyword>
<dbReference type="AlphaFoldDB" id="A0A263CX13"/>
<feature type="signal peptide" evidence="2">
    <location>
        <begin position="1"/>
        <end position="30"/>
    </location>
</feature>
<keyword evidence="1" id="KW-0812">Transmembrane</keyword>
<evidence type="ECO:0000256" key="1">
    <source>
        <dbReference type="SAM" id="Phobius"/>
    </source>
</evidence>
<gene>
    <name evidence="3" type="ORF">CFN78_23600</name>
</gene>
<sequence length="129" mass="13246">MSGKARGGFARWLLLCAVALGVVAMHHVGAEPGHPPTGHHSAAVSVAEHPSMLPLADEPMPHGGGHDLGHLCLAILGAAAGVALALLLVYAHRGQARELRRGIGAWAAARGPPPTPGRHILLTSCVLRQ</sequence>
<dbReference type="InParanoid" id="A0A263CX13"/>
<dbReference type="EMBL" id="NKYE01000018">
    <property type="protein sequence ID" value="OZM70672.1"/>
    <property type="molecule type" value="Genomic_DNA"/>
</dbReference>
<comment type="caution">
    <text evidence="3">The sequence shown here is derived from an EMBL/GenBank/DDBJ whole genome shotgun (WGS) entry which is preliminary data.</text>
</comment>
<accession>A0A263CX13</accession>
<evidence type="ECO:0000256" key="2">
    <source>
        <dbReference type="SAM" id="SignalP"/>
    </source>
</evidence>
<keyword evidence="1" id="KW-0472">Membrane</keyword>
<feature type="chain" id="PRO_5012469981" evidence="2">
    <location>
        <begin position="31"/>
        <end position="129"/>
    </location>
</feature>
<evidence type="ECO:0000313" key="4">
    <source>
        <dbReference type="Proteomes" id="UP000242444"/>
    </source>
</evidence>
<dbReference type="RefSeq" id="WP_094865082.1">
    <property type="nucleotide sequence ID" value="NZ_NKYE01000018.1"/>
</dbReference>
<dbReference type="Proteomes" id="UP000242444">
    <property type="component" value="Unassembled WGS sequence"/>
</dbReference>
<proteinExistence type="predicted"/>
<feature type="transmembrane region" description="Helical" evidence="1">
    <location>
        <begin position="68"/>
        <end position="91"/>
    </location>
</feature>